<dbReference type="EMBL" id="BDIP01001050">
    <property type="protein sequence ID" value="GCA62629.1"/>
    <property type="molecule type" value="Genomic_DNA"/>
</dbReference>
<name>A0A391NVZ3_9EUKA</name>
<evidence type="ECO:0000256" key="1">
    <source>
        <dbReference type="SAM" id="MobiDB-lite"/>
    </source>
</evidence>
<evidence type="ECO:0000313" key="2">
    <source>
        <dbReference type="EMBL" id="GCA62629.1"/>
    </source>
</evidence>
<sequence>MWICKEPPTFMGGVKERGEKGTDREDLERQRERETLQKEYDAIDPALKAAFATLSAYRDMNNADREREKMREFREFDPACIETHRERWVYYTITYLV</sequence>
<dbReference type="Proteomes" id="UP000265618">
    <property type="component" value="Unassembled WGS sequence"/>
</dbReference>
<accession>A0A391NVZ3</accession>
<proteinExistence type="predicted"/>
<evidence type="ECO:0000313" key="3">
    <source>
        <dbReference type="Proteomes" id="UP000265618"/>
    </source>
</evidence>
<feature type="compositionally biased region" description="Basic and acidic residues" evidence="1">
    <location>
        <begin position="14"/>
        <end position="31"/>
    </location>
</feature>
<protein>
    <submittedName>
        <fullName evidence="2">Uncharacterized protein</fullName>
    </submittedName>
</protein>
<organism evidence="2 3">
    <name type="scientific">Kipferlia bialata</name>
    <dbReference type="NCBI Taxonomy" id="797122"/>
    <lineage>
        <taxon>Eukaryota</taxon>
        <taxon>Metamonada</taxon>
        <taxon>Carpediemonas-like organisms</taxon>
        <taxon>Kipferlia</taxon>
    </lineage>
</organism>
<feature type="region of interest" description="Disordered" evidence="1">
    <location>
        <begin position="1"/>
        <end position="31"/>
    </location>
</feature>
<keyword evidence="3" id="KW-1185">Reference proteome</keyword>
<comment type="caution">
    <text evidence="2">The sequence shown here is derived from an EMBL/GenBank/DDBJ whole genome shotgun (WGS) entry which is preliminary data.</text>
</comment>
<reference evidence="2 3" key="1">
    <citation type="journal article" date="2018" name="PLoS ONE">
        <title>The draft genome of Kipferlia bialata reveals reductive genome evolution in fornicate parasites.</title>
        <authorList>
            <person name="Tanifuji G."/>
            <person name="Takabayashi S."/>
            <person name="Kume K."/>
            <person name="Takagi M."/>
            <person name="Nakayama T."/>
            <person name="Kamikawa R."/>
            <person name="Inagaki Y."/>
            <person name="Hashimoto T."/>
        </authorList>
    </citation>
    <scope>NUCLEOTIDE SEQUENCE [LARGE SCALE GENOMIC DNA]</scope>
    <source>
        <strain evidence="2">NY0173</strain>
    </source>
</reference>
<gene>
    <name evidence="2" type="ORF">KIPB_004758</name>
</gene>
<dbReference type="AlphaFoldDB" id="A0A391NVZ3"/>